<evidence type="ECO:0000313" key="1">
    <source>
        <dbReference type="EMBL" id="KAI3782141.1"/>
    </source>
</evidence>
<reference evidence="1 2" key="2">
    <citation type="journal article" date="2022" name="Mol. Ecol. Resour.">
        <title>The genomes of chicory, endive, great burdock and yacon provide insights into Asteraceae paleo-polyploidization history and plant inulin production.</title>
        <authorList>
            <person name="Fan W."/>
            <person name="Wang S."/>
            <person name="Wang H."/>
            <person name="Wang A."/>
            <person name="Jiang F."/>
            <person name="Liu H."/>
            <person name="Zhao H."/>
            <person name="Xu D."/>
            <person name="Zhang Y."/>
        </authorList>
    </citation>
    <scope>NUCLEOTIDE SEQUENCE [LARGE SCALE GENOMIC DNA]</scope>
    <source>
        <strain evidence="2">cv. Punajuju</strain>
        <tissue evidence="1">Leaves</tissue>
    </source>
</reference>
<keyword evidence="2" id="KW-1185">Reference proteome</keyword>
<comment type="caution">
    <text evidence="1">The sequence shown here is derived from an EMBL/GenBank/DDBJ whole genome shotgun (WGS) entry which is preliminary data.</text>
</comment>
<dbReference type="Proteomes" id="UP001055811">
    <property type="component" value="Linkage Group LG02"/>
</dbReference>
<gene>
    <name evidence="1" type="ORF">L2E82_12174</name>
</gene>
<dbReference type="EMBL" id="CM042010">
    <property type="protein sequence ID" value="KAI3782141.1"/>
    <property type="molecule type" value="Genomic_DNA"/>
</dbReference>
<sequence length="151" mass="17268">MEKQANEGTLILQLPLILSILKVQRQTTKTVFTNGTPVGLIIFVVILMISQFEVAVRCSLEELSFRLSHHRSNPGDMRDLLVLKLLLLLCSCCIVLFFKVATISSNIHLMLTPQSFKLERYAFPNYLLHVFTDHVIKHNVYHYGITSLLLQ</sequence>
<name>A0ACB9GGK6_CICIN</name>
<accession>A0ACB9GGK6</accession>
<protein>
    <submittedName>
        <fullName evidence="1">Uncharacterized protein</fullName>
    </submittedName>
</protein>
<reference evidence="2" key="1">
    <citation type="journal article" date="2022" name="Mol. Ecol. Resour.">
        <title>The genomes of chicory, endive, great burdock and yacon provide insights into Asteraceae palaeo-polyploidization history and plant inulin production.</title>
        <authorList>
            <person name="Fan W."/>
            <person name="Wang S."/>
            <person name="Wang H."/>
            <person name="Wang A."/>
            <person name="Jiang F."/>
            <person name="Liu H."/>
            <person name="Zhao H."/>
            <person name="Xu D."/>
            <person name="Zhang Y."/>
        </authorList>
    </citation>
    <scope>NUCLEOTIDE SEQUENCE [LARGE SCALE GENOMIC DNA]</scope>
    <source>
        <strain evidence="2">cv. Punajuju</strain>
    </source>
</reference>
<proteinExistence type="predicted"/>
<organism evidence="1 2">
    <name type="scientific">Cichorium intybus</name>
    <name type="common">Chicory</name>
    <dbReference type="NCBI Taxonomy" id="13427"/>
    <lineage>
        <taxon>Eukaryota</taxon>
        <taxon>Viridiplantae</taxon>
        <taxon>Streptophyta</taxon>
        <taxon>Embryophyta</taxon>
        <taxon>Tracheophyta</taxon>
        <taxon>Spermatophyta</taxon>
        <taxon>Magnoliopsida</taxon>
        <taxon>eudicotyledons</taxon>
        <taxon>Gunneridae</taxon>
        <taxon>Pentapetalae</taxon>
        <taxon>asterids</taxon>
        <taxon>campanulids</taxon>
        <taxon>Asterales</taxon>
        <taxon>Asteraceae</taxon>
        <taxon>Cichorioideae</taxon>
        <taxon>Cichorieae</taxon>
        <taxon>Cichoriinae</taxon>
        <taxon>Cichorium</taxon>
    </lineage>
</organism>
<evidence type="ECO:0000313" key="2">
    <source>
        <dbReference type="Proteomes" id="UP001055811"/>
    </source>
</evidence>